<dbReference type="Proteomes" id="UP000019150">
    <property type="component" value="Chromosome"/>
</dbReference>
<dbReference type="KEGG" id="nno:NONO_c16000"/>
<feature type="region of interest" description="Disordered" evidence="1">
    <location>
        <begin position="354"/>
        <end position="408"/>
    </location>
</feature>
<feature type="compositionally biased region" description="Low complexity" evidence="1">
    <location>
        <begin position="64"/>
        <end position="74"/>
    </location>
</feature>
<dbReference type="STRING" id="1415166.NONO_c16000"/>
<sequence length="566" mass="59067">MAKIHPMLIPDMTADGYDHRYDYYKKAGEFALDTLKFLDRIYRSCGEKSKVEPPTVKQAPQLPASSSGLKSSGDASQTIKNYAVVAQTLNQTILDMQETDKHLAPIAKKTAEISSQAMDECDKIVDAVNKQAPTVPDDGISETEYILTYMKKAFDDGEKALKKAKDGNGESASKVKELTEQHKKDEERIKQLEQKVKDLEAGKNPSDPSQTGSPYDPTPITPTNTDTDPTGLGDLGLGDLGIDDPADTDPSDPTGLGNSLGDDTSTGGDSGSDSSGLGDGYGTTPDGTTPAAAATPASMTSPTSGMGSGMGGMGDMMSQMLPMLAQQQMMRQMQDQDMAGRRNQLRSAYPQQPLTSAQPVNANPQPANATPAEAHSGPPQGSSSSQQGHPDGAAPAARTPDADGMVEYPFPDGRTQRVPVVVAQALDAAFGNKSGTDAKKAYEKTPVTWSGPKQIGEHVGPEDDEKMTTGVVGVWEKVEAVVAKFGTAADGGTIEAIIDGELHVLDGDNMDTLSGKAGEFGPFSDFQRPAGIDATAPDASGDSSPGTPIPGDQSGGVLSAAVGTPT</sequence>
<dbReference type="HOGENOM" id="CLU_481315_0_0_11"/>
<keyword evidence="3" id="KW-1185">Reference proteome</keyword>
<feature type="region of interest" description="Disordered" evidence="1">
    <location>
        <begin position="49"/>
        <end position="74"/>
    </location>
</feature>
<evidence type="ECO:0000313" key="3">
    <source>
        <dbReference type="Proteomes" id="UP000019150"/>
    </source>
</evidence>
<dbReference type="OrthoDB" id="4521241at2"/>
<feature type="region of interest" description="Disordered" evidence="1">
    <location>
        <begin position="163"/>
        <end position="316"/>
    </location>
</feature>
<dbReference type="PATRIC" id="fig|1415166.3.peg.1627"/>
<evidence type="ECO:0000313" key="2">
    <source>
        <dbReference type="EMBL" id="AHH16401.1"/>
    </source>
</evidence>
<feature type="region of interest" description="Disordered" evidence="1">
    <location>
        <begin position="516"/>
        <end position="566"/>
    </location>
</feature>
<evidence type="ECO:0000256" key="1">
    <source>
        <dbReference type="SAM" id="MobiDB-lite"/>
    </source>
</evidence>
<feature type="compositionally biased region" description="Acidic residues" evidence="1">
    <location>
        <begin position="241"/>
        <end position="250"/>
    </location>
</feature>
<dbReference type="EMBL" id="CP006850">
    <property type="protein sequence ID" value="AHH16401.1"/>
    <property type="molecule type" value="Genomic_DNA"/>
</dbReference>
<dbReference type="AlphaFoldDB" id="W5TGQ1"/>
<protein>
    <submittedName>
        <fullName evidence="2">Uncharacterized protein</fullName>
    </submittedName>
</protein>
<feature type="compositionally biased region" description="Basic and acidic residues" evidence="1">
    <location>
        <begin position="163"/>
        <end position="201"/>
    </location>
</feature>
<feature type="compositionally biased region" description="Low complexity" evidence="1">
    <location>
        <begin position="251"/>
        <end position="305"/>
    </location>
</feature>
<name>W5TGQ1_9NOCA</name>
<feature type="compositionally biased region" description="Low complexity" evidence="1">
    <location>
        <begin position="221"/>
        <end position="232"/>
    </location>
</feature>
<dbReference type="eggNOG" id="ENOG5031E05">
    <property type="taxonomic scope" value="Bacteria"/>
</dbReference>
<dbReference type="RefSeq" id="WP_148306758.1">
    <property type="nucleotide sequence ID" value="NZ_CP006850.1"/>
</dbReference>
<feature type="compositionally biased region" description="Low complexity" evidence="1">
    <location>
        <begin position="357"/>
        <end position="390"/>
    </location>
</feature>
<proteinExistence type="predicted"/>
<gene>
    <name evidence="2" type="ORF">NONO_c16000</name>
</gene>
<reference evidence="2 3" key="1">
    <citation type="journal article" date="2014" name="Appl. Environ. Microbiol.">
        <title>Insights into the Microbial Degradation of Rubber and Gutta-Percha by Analysis of the Complete Genome of Nocardia nova SH22a.</title>
        <authorList>
            <person name="Luo Q."/>
            <person name="Hiessl S."/>
            <person name="Poehlein A."/>
            <person name="Daniel R."/>
            <person name="Steinbuchel A."/>
        </authorList>
    </citation>
    <scope>NUCLEOTIDE SEQUENCE [LARGE SCALE GENOMIC DNA]</scope>
    <source>
        <strain evidence="2">SH22a</strain>
    </source>
</reference>
<organism evidence="2 3">
    <name type="scientific">Nocardia nova SH22a</name>
    <dbReference type="NCBI Taxonomy" id="1415166"/>
    <lineage>
        <taxon>Bacteria</taxon>
        <taxon>Bacillati</taxon>
        <taxon>Actinomycetota</taxon>
        <taxon>Actinomycetes</taxon>
        <taxon>Mycobacteriales</taxon>
        <taxon>Nocardiaceae</taxon>
        <taxon>Nocardia</taxon>
    </lineage>
</organism>
<accession>W5TGQ1</accession>